<dbReference type="Proteomes" id="UP000095287">
    <property type="component" value="Unplaced"/>
</dbReference>
<dbReference type="WBParaSite" id="L893_g31441.t1">
    <property type="protein sequence ID" value="L893_g31441.t1"/>
    <property type="gene ID" value="L893_g31441"/>
</dbReference>
<keyword evidence="1" id="KW-0175">Coiled coil</keyword>
<name>A0A1I7ZZW1_9BILA</name>
<keyword evidence="2" id="KW-1185">Reference proteome</keyword>
<reference evidence="3" key="1">
    <citation type="submission" date="2016-11" db="UniProtKB">
        <authorList>
            <consortium name="WormBaseParasite"/>
        </authorList>
    </citation>
    <scope>IDENTIFICATION</scope>
</reference>
<evidence type="ECO:0000313" key="2">
    <source>
        <dbReference type="Proteomes" id="UP000095287"/>
    </source>
</evidence>
<proteinExistence type="predicted"/>
<protein>
    <submittedName>
        <fullName evidence="3">MT domain-containing protein</fullName>
    </submittedName>
</protein>
<organism evidence="2 3">
    <name type="scientific">Steinernema glaseri</name>
    <dbReference type="NCBI Taxonomy" id="37863"/>
    <lineage>
        <taxon>Eukaryota</taxon>
        <taxon>Metazoa</taxon>
        <taxon>Ecdysozoa</taxon>
        <taxon>Nematoda</taxon>
        <taxon>Chromadorea</taxon>
        <taxon>Rhabditida</taxon>
        <taxon>Tylenchina</taxon>
        <taxon>Panagrolaimomorpha</taxon>
        <taxon>Strongyloidoidea</taxon>
        <taxon>Steinernematidae</taxon>
        <taxon>Steinernema</taxon>
    </lineage>
</organism>
<evidence type="ECO:0000256" key="1">
    <source>
        <dbReference type="SAM" id="Coils"/>
    </source>
</evidence>
<feature type="coiled-coil region" evidence="1">
    <location>
        <begin position="79"/>
        <end position="161"/>
    </location>
</feature>
<accession>A0A1I7ZZW1</accession>
<evidence type="ECO:0000313" key="3">
    <source>
        <dbReference type="WBParaSite" id="L893_g31441.t1"/>
    </source>
</evidence>
<dbReference type="AlphaFoldDB" id="A0A1I7ZZW1"/>
<sequence>MPFPERLLHHWASVLREGDVARTRTALGDMKMFVGQLTAKDYEKFGLIGLLGEHSQIPEAKLLWDDYKSKMAAAATPELEILKAQVVNLEKKLEEAAQKEARDDEEKKWLKGVVEDLERSLEAECSKTECQKKLEQANQLLRQKEEELSEAHKEISRLLGMVIDGKEEATSLMEALTLLLQ</sequence>